<evidence type="ECO:0000313" key="16">
    <source>
        <dbReference type="EMBL" id="CAD7627368.1"/>
    </source>
</evidence>
<dbReference type="GO" id="GO:0034456">
    <property type="term" value="C:UTP-C complex"/>
    <property type="evidence" value="ECO:0007669"/>
    <property type="project" value="TreeGrafter"/>
</dbReference>
<feature type="domain" description="Nrap protein" evidence="12">
    <location>
        <begin position="253"/>
        <end position="384"/>
    </location>
</feature>
<dbReference type="AlphaFoldDB" id="A0A7R9KQ89"/>
<dbReference type="InterPro" id="IPR005554">
    <property type="entry name" value="NOL6/Upt22"/>
</dbReference>
<evidence type="ECO:0000256" key="1">
    <source>
        <dbReference type="ARBA" id="ARBA00004286"/>
    </source>
</evidence>
<dbReference type="Pfam" id="PF03813">
    <property type="entry name" value="Nrap"/>
    <property type="match status" value="1"/>
</dbReference>
<keyword evidence="5" id="KW-0158">Chromosome</keyword>
<dbReference type="PANTHER" id="PTHR17972:SF0">
    <property type="entry name" value="NUCLEOLAR PROTEIN 6"/>
    <property type="match status" value="1"/>
</dbReference>
<dbReference type="GO" id="GO:0005694">
    <property type="term" value="C:chromosome"/>
    <property type="evidence" value="ECO:0007669"/>
    <property type="project" value="UniProtKB-SubCell"/>
</dbReference>
<evidence type="ECO:0000256" key="7">
    <source>
        <dbReference type="ARBA" id="ARBA00023242"/>
    </source>
</evidence>
<sequence length="823" mass="94446">MITASDQRVLTDGLTNSGLECQQMLAEVKLKDKHLPAIDKWVEEFSSLVSRLPSGRPHELTDQLWCKRAKVPLIQEPFAVDGQFRFAPPKQCRLMGAYPLGTALRPLPTIDMAVEMPTECWQRQDTLNHRYYRKRALYLCHICQSIRSSPLVSQMKFTYFNGNHMRPVVLITPSGSLAKRFRLSLTAYPECDQKVFRWIRFTPEKNNVRSNWSQTSDGQDLPTPVYNAGIQHDLNLVANYEFVSETVKQWPHLKDCLILMKVWLKQRALKSEFGFCLSLFVCHLLKSRKISANSSYYQIFRNTLLSISTSKWDSEGISLTEDLYQPLDYHLTYFPVVLIDITGYHNICWDVTIDSYDRLRHESKLTIDFLDSNHSNGFESTFLREVTFETKYDILLKISVPSLLKSPKVSQMSNDITDNCGDIVTAFVGHLVPLCRRAVGQRVLLLQHKSKFSNNKEWALDQLPPHPNDVPFLMFGLIVNEEYAYNNIERGPPADTSEATDFKDFWGEKSELRRFQDNSICEAVYWDFKTLSQKRQIVTKSLEFILTNILEIPSESFTTTVSLLDPMVELSNLKFEDKSVVYGTAEEFSISLSHKFDALAKKLRSLEELPLTITNVHTIDAVFRGTDVFPPLAMNSGKSFNVTNNCNSFDLLVDQRVPKYFKPLKIVIQLEGSGKWPDVLDAFRRVKASFHIELSKKLSKQFGCVCYANTDYVDVFDDGFVFRVIIGSHKEIVLLRQITTSDGLVKRIESPVADNLETTYEVMPKINSALNALSRRHLCFGLSCRLAKRWVSSQMVSYYFEDMAIDLVVAYIFLNPNPYTVPK</sequence>
<evidence type="ECO:0000256" key="8">
    <source>
        <dbReference type="ARBA" id="ARBA00035000"/>
    </source>
</evidence>
<organism evidence="16">
    <name type="scientific">Medioppia subpectinata</name>
    <dbReference type="NCBI Taxonomy" id="1979941"/>
    <lineage>
        <taxon>Eukaryota</taxon>
        <taxon>Metazoa</taxon>
        <taxon>Ecdysozoa</taxon>
        <taxon>Arthropoda</taxon>
        <taxon>Chelicerata</taxon>
        <taxon>Arachnida</taxon>
        <taxon>Acari</taxon>
        <taxon>Acariformes</taxon>
        <taxon>Sarcoptiformes</taxon>
        <taxon>Oribatida</taxon>
        <taxon>Brachypylina</taxon>
        <taxon>Oppioidea</taxon>
        <taxon>Oppiidae</taxon>
        <taxon>Medioppia</taxon>
    </lineage>
</organism>
<dbReference type="GO" id="GO:0006364">
    <property type="term" value="P:rRNA processing"/>
    <property type="evidence" value="ECO:0007669"/>
    <property type="project" value="TreeGrafter"/>
</dbReference>
<dbReference type="GO" id="GO:0032040">
    <property type="term" value="C:small-subunit processome"/>
    <property type="evidence" value="ECO:0007669"/>
    <property type="project" value="TreeGrafter"/>
</dbReference>
<dbReference type="Pfam" id="PF17404">
    <property type="entry name" value="Nrap_D3"/>
    <property type="match status" value="1"/>
</dbReference>
<evidence type="ECO:0000259" key="12">
    <source>
        <dbReference type="Pfam" id="PF17403"/>
    </source>
</evidence>
<proteinExistence type="inferred from homology"/>
<evidence type="ECO:0000313" key="17">
    <source>
        <dbReference type="Proteomes" id="UP000759131"/>
    </source>
</evidence>
<dbReference type="InterPro" id="IPR035369">
    <property type="entry name" value="Nrap_D4"/>
</dbReference>
<dbReference type="InterPro" id="IPR035367">
    <property type="entry name" value="Nrap_D2"/>
</dbReference>
<evidence type="ECO:0000259" key="15">
    <source>
        <dbReference type="Pfam" id="PF17406"/>
    </source>
</evidence>
<keyword evidence="7 10" id="KW-0539">Nucleus</keyword>
<dbReference type="GO" id="GO:0032545">
    <property type="term" value="C:CURI complex"/>
    <property type="evidence" value="ECO:0007669"/>
    <property type="project" value="TreeGrafter"/>
</dbReference>
<comment type="subunit">
    <text evidence="9">Part of the small subunit (SSU) processome, composed of more than 70 proteins and the RNA chaperone small nucleolar RNA (snoRNA) U3.</text>
</comment>
<evidence type="ECO:0000256" key="10">
    <source>
        <dbReference type="RuleBase" id="RU364032"/>
    </source>
</evidence>
<feature type="domain" description="Nrap protein" evidence="15">
    <location>
        <begin position="779"/>
        <end position="823"/>
    </location>
</feature>
<dbReference type="EMBL" id="OC859246">
    <property type="protein sequence ID" value="CAD7627368.1"/>
    <property type="molecule type" value="Genomic_DNA"/>
</dbReference>
<comment type="similarity">
    <text evidence="3 10">Belongs to the NRAP family.</text>
</comment>
<gene>
    <name evidence="16" type="ORF">OSB1V03_LOCUS7795</name>
</gene>
<dbReference type="GO" id="GO:0003723">
    <property type="term" value="F:RNA binding"/>
    <property type="evidence" value="ECO:0007669"/>
    <property type="project" value="UniProtKB-KW"/>
</dbReference>
<evidence type="ECO:0000256" key="6">
    <source>
        <dbReference type="ARBA" id="ARBA00022884"/>
    </source>
</evidence>
<dbReference type="InterPro" id="IPR035368">
    <property type="entry name" value="Nrap_D3"/>
</dbReference>
<keyword evidence="6 10" id="KW-0694">RNA-binding</keyword>
<dbReference type="Pfam" id="PF17406">
    <property type="entry name" value="Nrap_D5"/>
    <property type="match status" value="1"/>
</dbReference>
<dbReference type="PANTHER" id="PTHR17972">
    <property type="entry name" value="NUCLEOLAR RNA-ASSOCIATED PROTEIN"/>
    <property type="match status" value="1"/>
</dbReference>
<dbReference type="EMBL" id="CAJPIZ010004671">
    <property type="protein sequence ID" value="CAG2107798.1"/>
    <property type="molecule type" value="Genomic_DNA"/>
</dbReference>
<protein>
    <recommendedName>
        <fullName evidence="4 10">Nucleolar protein 6</fullName>
    </recommendedName>
</protein>
<dbReference type="Pfam" id="PF17405">
    <property type="entry name" value="Nrap_D4"/>
    <property type="match status" value="1"/>
</dbReference>
<keyword evidence="17" id="KW-1185">Reference proteome</keyword>
<accession>A0A7R9KQ89</accession>
<evidence type="ECO:0000256" key="5">
    <source>
        <dbReference type="ARBA" id="ARBA00022454"/>
    </source>
</evidence>
<evidence type="ECO:0000259" key="11">
    <source>
        <dbReference type="Pfam" id="PF03813"/>
    </source>
</evidence>
<comment type="function">
    <text evidence="8">Part of the small subunit (SSU) processome, first precursor of the small eukaryotic ribosomal subunit. During the assembly of the SSU processome in the nucleolus, many ribosome biogenesis factors, an RNA chaperone and ribosomal proteins associate with the nascent pre-rRNA and work in concert to generate RNA folding, modifications, rearrangements and cleavage as well as targeted degradation of pre-ribosomal RNA by the RNA exosome.</text>
</comment>
<dbReference type="GO" id="GO:0006409">
    <property type="term" value="P:tRNA export from nucleus"/>
    <property type="evidence" value="ECO:0007669"/>
    <property type="project" value="TreeGrafter"/>
</dbReference>
<feature type="domain" description="Nrap protein" evidence="14">
    <location>
        <begin position="581"/>
        <end position="774"/>
    </location>
</feature>
<evidence type="ECO:0000256" key="2">
    <source>
        <dbReference type="ARBA" id="ARBA00004604"/>
    </source>
</evidence>
<feature type="domain" description="Nrap protein" evidence="13">
    <location>
        <begin position="390"/>
        <end position="548"/>
    </location>
</feature>
<evidence type="ECO:0000256" key="4">
    <source>
        <dbReference type="ARBA" id="ARBA00016437"/>
    </source>
</evidence>
<dbReference type="Gene3D" id="1.10.1410.10">
    <property type="match status" value="1"/>
</dbReference>
<evidence type="ECO:0000256" key="3">
    <source>
        <dbReference type="ARBA" id="ARBA00006674"/>
    </source>
</evidence>
<dbReference type="InterPro" id="IPR035370">
    <property type="entry name" value="Nrap_D5"/>
</dbReference>
<reference evidence="16" key="1">
    <citation type="submission" date="2020-11" db="EMBL/GenBank/DDBJ databases">
        <authorList>
            <person name="Tran Van P."/>
        </authorList>
    </citation>
    <scope>NUCLEOTIDE SEQUENCE</scope>
</reference>
<dbReference type="Proteomes" id="UP000759131">
    <property type="component" value="Unassembled WGS sequence"/>
</dbReference>
<comment type="subcellular location">
    <subcellularLocation>
        <location evidence="1">Chromosome</location>
    </subcellularLocation>
    <subcellularLocation>
        <location evidence="2 10">Nucleus</location>
        <location evidence="2 10">Nucleolus</location>
    </subcellularLocation>
</comment>
<feature type="domain" description="Nrap protein" evidence="11">
    <location>
        <begin position="110"/>
        <end position="248"/>
    </location>
</feature>
<dbReference type="Pfam" id="PF17403">
    <property type="entry name" value="Nrap_D2"/>
    <property type="match status" value="1"/>
</dbReference>
<evidence type="ECO:0000256" key="9">
    <source>
        <dbReference type="ARBA" id="ARBA00035020"/>
    </source>
</evidence>
<name>A0A7R9KQ89_9ACAR</name>
<evidence type="ECO:0000259" key="14">
    <source>
        <dbReference type="Pfam" id="PF17405"/>
    </source>
</evidence>
<dbReference type="InterPro" id="IPR035082">
    <property type="entry name" value="Nrap_D1"/>
</dbReference>
<evidence type="ECO:0000259" key="13">
    <source>
        <dbReference type="Pfam" id="PF17404"/>
    </source>
</evidence>
<dbReference type="OrthoDB" id="10251401at2759"/>